<dbReference type="Pfam" id="PF03997">
    <property type="entry name" value="VPS28"/>
    <property type="match status" value="1"/>
</dbReference>
<feature type="domain" description="VPS28 N-terminal" evidence="8">
    <location>
        <begin position="6"/>
        <end position="113"/>
    </location>
</feature>
<organism evidence="9 10">
    <name type="scientific">Neocallimastix californiae</name>
    <dbReference type="NCBI Taxonomy" id="1754190"/>
    <lineage>
        <taxon>Eukaryota</taxon>
        <taxon>Fungi</taxon>
        <taxon>Fungi incertae sedis</taxon>
        <taxon>Chytridiomycota</taxon>
        <taxon>Chytridiomycota incertae sedis</taxon>
        <taxon>Neocallimastigomycetes</taxon>
        <taxon>Neocallimastigales</taxon>
        <taxon>Neocallimastigaceae</taxon>
        <taxon>Neocallimastix</taxon>
    </lineage>
</organism>
<name>A0A1Y2BRG0_9FUNG</name>
<evidence type="ECO:0000259" key="7">
    <source>
        <dbReference type="PROSITE" id="PS51310"/>
    </source>
</evidence>
<dbReference type="PANTHER" id="PTHR12937">
    <property type="entry name" value="VACUOLAR PROTEIN SORTING 28, ISOFORM 2 VPS28"/>
    <property type="match status" value="1"/>
</dbReference>
<dbReference type="OrthoDB" id="2671at2759"/>
<evidence type="ECO:0000256" key="5">
    <source>
        <dbReference type="PIRNR" id="PIRNR017535"/>
    </source>
</evidence>
<evidence type="ECO:0000313" key="9">
    <source>
        <dbReference type="EMBL" id="ORY37332.1"/>
    </source>
</evidence>
<dbReference type="Proteomes" id="UP000193920">
    <property type="component" value="Unassembled WGS sequence"/>
</dbReference>
<comment type="caution">
    <text evidence="9">The sequence shown here is derived from an EMBL/GenBank/DDBJ whole genome shotgun (WGS) entry which is preliminary data.</text>
</comment>
<dbReference type="PANTHER" id="PTHR12937:SF0">
    <property type="entry name" value="VACUOLAR PROTEIN SORTING-ASSOCIATED PROTEIN 28 HOMOLOG"/>
    <property type="match status" value="1"/>
</dbReference>
<evidence type="ECO:0000256" key="3">
    <source>
        <dbReference type="ARBA" id="ARBA00022753"/>
    </source>
</evidence>
<dbReference type="InterPro" id="IPR017898">
    <property type="entry name" value="VPS28_N"/>
</dbReference>
<dbReference type="GO" id="GO:0031902">
    <property type="term" value="C:late endosome membrane"/>
    <property type="evidence" value="ECO:0007669"/>
    <property type="project" value="UniProtKB-SubCell"/>
</dbReference>
<dbReference type="GO" id="GO:0044877">
    <property type="term" value="F:protein-containing complex binding"/>
    <property type="evidence" value="ECO:0007669"/>
    <property type="project" value="TreeGrafter"/>
</dbReference>
<dbReference type="SUPFAM" id="SSF140111">
    <property type="entry name" value="Endosomal sorting complex assembly domain"/>
    <property type="match status" value="1"/>
</dbReference>
<comment type="function">
    <text evidence="5">Component of the ESCRT-I complex (endosomal sorting complex required for transport I), a regulator of vesicular trafficking process.</text>
</comment>
<dbReference type="PROSITE" id="PS51310">
    <property type="entry name" value="VPS28_C"/>
    <property type="match status" value="1"/>
</dbReference>
<dbReference type="FunFam" id="1.20.120.1130:FF:000001">
    <property type="entry name" value="Vacuolar protein sorting-associated protein 28 homolog"/>
    <property type="match status" value="1"/>
</dbReference>
<evidence type="ECO:0000313" key="10">
    <source>
        <dbReference type="Proteomes" id="UP000193920"/>
    </source>
</evidence>
<evidence type="ECO:0000256" key="4">
    <source>
        <dbReference type="ARBA" id="ARBA00022927"/>
    </source>
</evidence>
<keyword evidence="10" id="KW-1185">Reference proteome</keyword>
<dbReference type="PIRSF" id="PIRSF017535">
    <property type="entry name" value="VPS28"/>
    <property type="match status" value="1"/>
</dbReference>
<protein>
    <recommendedName>
        <fullName evidence="5">Vacuolar protein sorting-associated protein 28</fullName>
    </recommendedName>
    <alternativeName>
        <fullName evidence="5">ESCRT-I complex subunit VPS28</fullName>
    </alternativeName>
</protein>
<dbReference type="InterPro" id="IPR037206">
    <property type="entry name" value="VPS28_C_sf"/>
</dbReference>
<accession>A0A1Y2BRG0</accession>
<dbReference type="Gene3D" id="1.20.120.1130">
    <property type="match status" value="1"/>
</dbReference>
<reference evidence="9 10" key="1">
    <citation type="submission" date="2016-08" db="EMBL/GenBank/DDBJ databases">
        <title>A Parts List for Fungal Cellulosomes Revealed by Comparative Genomics.</title>
        <authorList>
            <consortium name="DOE Joint Genome Institute"/>
            <person name="Haitjema C.H."/>
            <person name="Gilmore S.P."/>
            <person name="Henske J.K."/>
            <person name="Solomon K.V."/>
            <person name="De Groot R."/>
            <person name="Kuo A."/>
            <person name="Mondo S.J."/>
            <person name="Salamov A.A."/>
            <person name="Labutti K."/>
            <person name="Zhao Z."/>
            <person name="Chiniquy J."/>
            <person name="Barry K."/>
            <person name="Brewer H.M."/>
            <person name="Purvine S.O."/>
            <person name="Wright A.T."/>
            <person name="Boxma B."/>
            <person name="Van Alen T."/>
            <person name="Hackstein J.H."/>
            <person name="Baker S.E."/>
            <person name="Grigoriev I.V."/>
            <person name="O'Malley M.A."/>
        </authorList>
    </citation>
    <scope>NUCLEOTIDE SEQUENCE [LARGE SCALE GENOMIC DNA]</scope>
    <source>
        <strain evidence="9 10">G1</strain>
    </source>
</reference>
<gene>
    <name evidence="9" type="ORF">LY90DRAFT_672850</name>
</gene>
<dbReference type="EMBL" id="MCOG01000143">
    <property type="protein sequence ID" value="ORY37332.1"/>
    <property type="molecule type" value="Genomic_DNA"/>
</dbReference>
<keyword evidence="4 5" id="KW-0653">Protein transport</keyword>
<evidence type="ECO:0000259" key="8">
    <source>
        <dbReference type="PROSITE" id="PS51313"/>
    </source>
</evidence>
<dbReference type="SUPFAM" id="SSF140427">
    <property type="entry name" value="VPS28 C-terminal domain-like"/>
    <property type="match status" value="1"/>
</dbReference>
<comment type="similarity">
    <text evidence="5 6">Belongs to the VPS28 family.</text>
</comment>
<dbReference type="Gene3D" id="1.20.1440.200">
    <property type="match status" value="1"/>
</dbReference>
<keyword evidence="3 5" id="KW-0967">Endosome</keyword>
<dbReference type="InterPro" id="IPR007143">
    <property type="entry name" value="Vps28"/>
</dbReference>
<dbReference type="AlphaFoldDB" id="A0A1Y2BRG0"/>
<evidence type="ECO:0000256" key="6">
    <source>
        <dbReference type="PROSITE-ProRule" id="PRU00642"/>
    </source>
</evidence>
<dbReference type="InterPro" id="IPR037202">
    <property type="entry name" value="ESCRT_assembly_dom"/>
</dbReference>
<comment type="subcellular location">
    <subcellularLocation>
        <location evidence="1">Late endosome membrane</location>
        <topology evidence="1">Peripheral membrane protein</topology>
    </subcellularLocation>
</comment>
<proteinExistence type="inferred from homology"/>
<feature type="domain" description="VPS28 C-terminal" evidence="7">
    <location>
        <begin position="122"/>
        <end position="218"/>
    </location>
</feature>
<sequence length="219" mass="25289">MYYNQQSSVTPNQNQEVKLYHSNLERERLDTLADLYSIIVAVEHLEKAYIKSSISFEEYTPACSNLISQFKTCQNLLGDSVVNVQHFMNEYKLNCPLAVNRLLRVGVPATVEHGVDNKTNKDDGKYIAKTVQNFINLMDNLELKVKTVEALHPMLVELIQNINKITPSAETNECKEKVKNWLITLNKMRVSDELNDEQVKQLRFDLENGYNLFMRSLDE</sequence>
<dbReference type="InterPro" id="IPR038358">
    <property type="entry name" value="VPS28_N_sf"/>
</dbReference>
<dbReference type="STRING" id="1754190.A0A1Y2BRG0"/>
<dbReference type="GO" id="GO:0043328">
    <property type="term" value="P:protein transport to vacuole involved in ubiquitin-dependent protein catabolic process via the multivesicular body sorting pathway"/>
    <property type="evidence" value="ECO:0007669"/>
    <property type="project" value="TreeGrafter"/>
</dbReference>
<evidence type="ECO:0000256" key="1">
    <source>
        <dbReference type="ARBA" id="ARBA00004633"/>
    </source>
</evidence>
<dbReference type="PROSITE" id="PS51313">
    <property type="entry name" value="VPS28_N"/>
    <property type="match status" value="1"/>
</dbReference>
<dbReference type="InterPro" id="IPR017899">
    <property type="entry name" value="VPS28_C"/>
</dbReference>
<evidence type="ECO:0000256" key="2">
    <source>
        <dbReference type="ARBA" id="ARBA00022448"/>
    </source>
</evidence>
<dbReference type="GO" id="GO:0000813">
    <property type="term" value="C:ESCRT I complex"/>
    <property type="evidence" value="ECO:0007669"/>
    <property type="project" value="UniProtKB-UniRule"/>
</dbReference>
<keyword evidence="2 5" id="KW-0813">Transport</keyword>